<evidence type="ECO:0000313" key="1">
    <source>
        <dbReference type="EMBL" id="CAG8691659.1"/>
    </source>
</evidence>
<dbReference type="EMBL" id="CAJVPT010029667">
    <property type="protein sequence ID" value="CAG8691659.1"/>
    <property type="molecule type" value="Genomic_DNA"/>
</dbReference>
<reference evidence="1" key="1">
    <citation type="submission" date="2021-06" db="EMBL/GenBank/DDBJ databases">
        <authorList>
            <person name="Kallberg Y."/>
            <person name="Tangrot J."/>
            <person name="Rosling A."/>
        </authorList>
    </citation>
    <scope>NUCLEOTIDE SEQUENCE</scope>
    <source>
        <strain evidence="1">CL356</strain>
    </source>
</reference>
<name>A0ACA9P4G1_9GLOM</name>
<gene>
    <name evidence="1" type="ORF">ACOLOM_LOCUS9857</name>
</gene>
<keyword evidence="2" id="KW-1185">Reference proteome</keyword>
<sequence length="650" mass="74076">VKENWLPNQRPKKYRTSNECCIGVFKKLLRLSRVTWLLALVPWTEGQRLDSMQMLSLVVDEGEIEHWRTKVETEPEGPDEQMQDRMEESDTDPMSQLSRGSSAYSVFHNGEEIIYLTSDDEDGIDNQAGSETPPSSYPVSSTPDYNAPSGFTCVDSSDEEDLLASVAQLEATQAKIRRRLYSHANSKAHIGTTESSELDNGTASHPPPASSSFRALGSLPTGHDLITANVNDHKSRFHVASDDSDSTRSIVQEFSRPRKRRRTGKEVKAEKELKAQERELKRITKQQEKERKTAERVQAKERKALEKQAKEADKIYKKKYAEANKLVTDKKSTLPEFMVEVSTAFQRHPILAQCLNEFKSKMRQSGCSVLYFQNPYMHPHVMRWRKRVDKEYDTELKEWLPTENPYEALEPLFSVFYTAEELLPKINSNDHLAFEEISNIKTVLQTEPHTGSTSTDRLGRSASGEYQLIVVVFGMKSYCRGKPASFRQAFIKFALHVNVYHRVHVIYCEDVRDFATKLFNISADQGIKIHKLIKRSHLPYVSDTSIKTGDSLTDTYKKMLSQNYKFTRPVVEAVCGAKPTLNQLMSSYAAIGNQQERELLFAPVMVHRYREEGQSSTTMNVSLSRRLHKTSFGTDPLAFVGPDTTANKYR</sequence>
<feature type="non-terminal residue" evidence="1">
    <location>
        <position position="1"/>
    </location>
</feature>
<dbReference type="Proteomes" id="UP000789525">
    <property type="component" value="Unassembled WGS sequence"/>
</dbReference>
<accession>A0ACA9P4G1</accession>
<protein>
    <submittedName>
        <fullName evidence="1">13890_t:CDS:1</fullName>
    </submittedName>
</protein>
<evidence type="ECO:0000313" key="2">
    <source>
        <dbReference type="Proteomes" id="UP000789525"/>
    </source>
</evidence>
<comment type="caution">
    <text evidence="1">The sequence shown here is derived from an EMBL/GenBank/DDBJ whole genome shotgun (WGS) entry which is preliminary data.</text>
</comment>
<organism evidence="1 2">
    <name type="scientific">Acaulospora colombiana</name>
    <dbReference type="NCBI Taxonomy" id="27376"/>
    <lineage>
        <taxon>Eukaryota</taxon>
        <taxon>Fungi</taxon>
        <taxon>Fungi incertae sedis</taxon>
        <taxon>Mucoromycota</taxon>
        <taxon>Glomeromycotina</taxon>
        <taxon>Glomeromycetes</taxon>
        <taxon>Diversisporales</taxon>
        <taxon>Acaulosporaceae</taxon>
        <taxon>Acaulospora</taxon>
    </lineage>
</organism>
<proteinExistence type="predicted"/>